<dbReference type="GO" id="GO:0005385">
    <property type="term" value="F:zinc ion transmembrane transporter activity"/>
    <property type="evidence" value="ECO:0007669"/>
    <property type="project" value="TreeGrafter"/>
</dbReference>
<evidence type="ECO:0000256" key="2">
    <source>
        <dbReference type="ARBA" id="ARBA00022448"/>
    </source>
</evidence>
<evidence type="ECO:0000313" key="9">
    <source>
        <dbReference type="EMBL" id="KAK7872413.1"/>
    </source>
</evidence>
<feature type="region of interest" description="Disordered" evidence="7">
    <location>
        <begin position="156"/>
        <end position="178"/>
    </location>
</feature>
<feature type="compositionally biased region" description="Basic and acidic residues" evidence="7">
    <location>
        <begin position="41"/>
        <end position="53"/>
    </location>
</feature>
<protein>
    <submittedName>
        <fullName evidence="9">Uncharacterized protein</fullName>
    </submittedName>
</protein>
<comment type="subcellular location">
    <subcellularLocation>
        <location evidence="1">Membrane</location>
        <topology evidence="1">Multi-pass membrane protein</topology>
    </subcellularLocation>
</comment>
<keyword evidence="3 8" id="KW-0812">Transmembrane</keyword>
<feature type="transmembrane region" description="Helical" evidence="8">
    <location>
        <begin position="131"/>
        <end position="149"/>
    </location>
</feature>
<feature type="transmembrane region" description="Helical" evidence="8">
    <location>
        <begin position="95"/>
        <end position="119"/>
    </location>
</feature>
<dbReference type="EMBL" id="JAZDUA010000025">
    <property type="protein sequence ID" value="KAK7872413.1"/>
    <property type="molecule type" value="Genomic_DNA"/>
</dbReference>
<sequence length="399" mass="44231">MGKDSSKSFFKSVVIFVVCLLIFLNFPYVCETHAHSHEHDHDHVHHHHDDHAHHDHHHRQGETPSFKYSREANVKYEEDVKFADNSHVSKDRFTLWAQAIGSTVLISAAPFLILFLVPLDNTKEREPLLKILLSFASGSLLGDAFLHLIPHAISPHSHDDSAEHSHGHSHSHDHGAEPHSHDMRVGFWVLFGIIAFLMVEKFVRLVKGGHSHSHSHGDTKHAENQHKKKVNEKSEVDDSDNSKKKVKKGGDIKVAGYLNLAADFTHNFTDGLAIGASYLAGKNVGIVTTITILLHEVPHEIGDFAILIQSGCSKKKAMYLQLTTAVGALTGTLVSLLAEGIDSTATSWILPFTAGGFIYIATVSVIPELLSDTKFWQSVKEIIALLVGVYMMILIAYFE</sequence>
<dbReference type="PANTHER" id="PTHR16950:SF25">
    <property type="entry name" value="ZINC TRANSPORTER SLC39A7"/>
    <property type="match status" value="1"/>
</dbReference>
<dbReference type="AlphaFoldDB" id="A0AAN9Z8M6"/>
<evidence type="ECO:0000313" key="10">
    <source>
        <dbReference type="Proteomes" id="UP001378592"/>
    </source>
</evidence>
<accession>A0AAN9Z8M6</accession>
<evidence type="ECO:0000256" key="7">
    <source>
        <dbReference type="SAM" id="MobiDB-lite"/>
    </source>
</evidence>
<comment type="caution">
    <text evidence="9">The sequence shown here is derived from an EMBL/GenBank/DDBJ whole genome shotgun (WGS) entry which is preliminary data.</text>
</comment>
<evidence type="ECO:0000256" key="6">
    <source>
        <dbReference type="ARBA" id="ARBA00038485"/>
    </source>
</evidence>
<dbReference type="InterPro" id="IPR003689">
    <property type="entry name" value="ZIP"/>
</dbReference>
<evidence type="ECO:0000256" key="3">
    <source>
        <dbReference type="ARBA" id="ARBA00022692"/>
    </source>
</evidence>
<feature type="region of interest" description="Disordered" evidence="7">
    <location>
        <begin position="41"/>
        <end position="64"/>
    </location>
</feature>
<dbReference type="Pfam" id="PF02535">
    <property type="entry name" value="Zip"/>
    <property type="match status" value="1"/>
</dbReference>
<feature type="transmembrane region" description="Helical" evidence="8">
    <location>
        <begin position="317"/>
        <end position="337"/>
    </location>
</feature>
<keyword evidence="2" id="KW-0813">Transport</keyword>
<evidence type="ECO:0000256" key="1">
    <source>
        <dbReference type="ARBA" id="ARBA00004141"/>
    </source>
</evidence>
<feature type="transmembrane region" description="Helical" evidence="8">
    <location>
        <begin position="12"/>
        <end position="29"/>
    </location>
</feature>
<evidence type="ECO:0000256" key="5">
    <source>
        <dbReference type="ARBA" id="ARBA00023136"/>
    </source>
</evidence>
<keyword evidence="10" id="KW-1185">Reference proteome</keyword>
<feature type="transmembrane region" description="Helical" evidence="8">
    <location>
        <begin position="185"/>
        <end position="203"/>
    </location>
</feature>
<evidence type="ECO:0000256" key="4">
    <source>
        <dbReference type="ARBA" id="ARBA00022989"/>
    </source>
</evidence>
<evidence type="ECO:0000256" key="8">
    <source>
        <dbReference type="SAM" id="Phobius"/>
    </source>
</evidence>
<name>A0AAN9Z8M6_9ORTH</name>
<feature type="compositionally biased region" description="Basic and acidic residues" evidence="7">
    <location>
        <begin position="215"/>
        <end position="246"/>
    </location>
</feature>
<comment type="similarity">
    <text evidence="6">Belongs to the ZIP transporter (TC 2.A.5) family. KE4/Catsup subfamily.</text>
</comment>
<dbReference type="Proteomes" id="UP001378592">
    <property type="component" value="Unassembled WGS sequence"/>
</dbReference>
<organism evidence="9 10">
    <name type="scientific">Gryllus longicercus</name>
    <dbReference type="NCBI Taxonomy" id="2509291"/>
    <lineage>
        <taxon>Eukaryota</taxon>
        <taxon>Metazoa</taxon>
        <taxon>Ecdysozoa</taxon>
        <taxon>Arthropoda</taxon>
        <taxon>Hexapoda</taxon>
        <taxon>Insecta</taxon>
        <taxon>Pterygota</taxon>
        <taxon>Neoptera</taxon>
        <taxon>Polyneoptera</taxon>
        <taxon>Orthoptera</taxon>
        <taxon>Ensifera</taxon>
        <taxon>Gryllidea</taxon>
        <taxon>Grylloidea</taxon>
        <taxon>Gryllidae</taxon>
        <taxon>Gryllinae</taxon>
        <taxon>Gryllus</taxon>
    </lineage>
</organism>
<proteinExistence type="inferred from homology"/>
<feature type="transmembrane region" description="Helical" evidence="8">
    <location>
        <begin position="382"/>
        <end position="398"/>
    </location>
</feature>
<keyword evidence="4 8" id="KW-1133">Transmembrane helix</keyword>
<feature type="region of interest" description="Disordered" evidence="7">
    <location>
        <begin position="210"/>
        <end position="246"/>
    </location>
</feature>
<dbReference type="PANTHER" id="PTHR16950">
    <property type="entry name" value="ZINC TRANSPORTER SLC39A7 HISTIDINE-RICH MEMBRANE PROTEIN KE4"/>
    <property type="match status" value="1"/>
</dbReference>
<reference evidence="9 10" key="1">
    <citation type="submission" date="2024-03" db="EMBL/GenBank/DDBJ databases">
        <title>The genome assembly and annotation of the cricket Gryllus longicercus Weissman &amp; Gray.</title>
        <authorList>
            <person name="Szrajer S."/>
            <person name="Gray D."/>
            <person name="Ylla G."/>
        </authorList>
    </citation>
    <scope>NUCLEOTIDE SEQUENCE [LARGE SCALE GENOMIC DNA]</scope>
    <source>
        <strain evidence="9">DAG 2021-001</strain>
        <tissue evidence="9">Whole body minus gut</tissue>
    </source>
</reference>
<gene>
    <name evidence="9" type="ORF">R5R35_007020</name>
</gene>
<keyword evidence="5 8" id="KW-0472">Membrane</keyword>
<feature type="transmembrane region" description="Helical" evidence="8">
    <location>
        <begin position="349"/>
        <end position="370"/>
    </location>
</feature>
<dbReference type="GO" id="GO:0006882">
    <property type="term" value="P:intracellular zinc ion homeostasis"/>
    <property type="evidence" value="ECO:0007669"/>
    <property type="project" value="TreeGrafter"/>
</dbReference>
<dbReference type="GO" id="GO:0016020">
    <property type="term" value="C:membrane"/>
    <property type="evidence" value="ECO:0007669"/>
    <property type="project" value="UniProtKB-SubCell"/>
</dbReference>